<dbReference type="EMBL" id="QYBA01000002">
    <property type="protein sequence ID" value="TKY92550.1"/>
    <property type="molecule type" value="Genomic_DNA"/>
</dbReference>
<evidence type="ECO:0000313" key="2">
    <source>
        <dbReference type="Proteomes" id="UP000315423"/>
    </source>
</evidence>
<proteinExistence type="predicted"/>
<comment type="caution">
    <text evidence="1">The sequence shown here is derived from an EMBL/GenBank/DDBJ whole genome shotgun (WGS) entry which is preliminary data.</text>
</comment>
<sequence>MLRSSLRIILLFILCLLSLIIISTPVALAQEIQWESVGKVVLHEGDNYSIEGYTIEVIDFDKEECETLLFLKKGSMLLSRIVLNATFDEYIYDDDIKIKIYNTTDDPLSENPTKWQDPRVHIEFNIKEKPRVYLTVKTDWSTYKPTQSDIRVMCEVINNGTTIQDMDVQIDPDGLQEINNKFNRQLNIADNTSESLSTKLTVPLLLTEQTFNIKVTASWEDSNEVMRNVSDSAIITVLPICCLSIIKSTKNGNMDSYIPVNIDVVNIGIVNLSIQLNDNVPQDFTVLYDQDLVWHADLKPKQKMRFTYSLKPEKPGVFSLDPATAQWTMKGENFSILSNSPQVIVDGAFIIVNKTTHPGQVDVEDNVTVTLTAKNSGNMPTTVHITDNIPEGAHLIKGNTTLRATLEENQTALTTYVIKMGSPGMIVFPFPVVETVSEECSRVQISQTAVVNVSSPAPVSTGQEPDEISPSSTDHETAFPVFEVLFTFFILFLFVLMYKKI</sequence>
<gene>
    <name evidence="1" type="ORF">C5S46_00020</name>
</gene>
<organism evidence="1 2">
    <name type="scientific">Candidatus Methanomarinus sp</name>
    <dbReference type="NCBI Taxonomy" id="3386244"/>
    <lineage>
        <taxon>Archaea</taxon>
        <taxon>Methanobacteriati</taxon>
        <taxon>Methanobacteriota</taxon>
        <taxon>Stenosarchaea group</taxon>
        <taxon>Methanomicrobia</taxon>
        <taxon>Methanosarcinales</taxon>
        <taxon>ANME-2 cluster</taxon>
        <taxon>Candidatus Methanocomedenaceae</taxon>
        <taxon>Candidatus Methanomarinus</taxon>
    </lineage>
</organism>
<reference evidence="1" key="1">
    <citation type="submission" date="2018-09" db="EMBL/GenBank/DDBJ databases">
        <title>A genomic encyclopedia of anaerobic methanotrophic archaea.</title>
        <authorList>
            <person name="Skennerton C.T."/>
            <person name="Chadwick G.L."/>
            <person name="Laso-Perez R."/>
            <person name="Leu A.O."/>
            <person name="Speth D.R."/>
            <person name="Yu H."/>
            <person name="Morgan-Lang C."/>
            <person name="Hatzenpichler R."/>
            <person name="Goudeau D."/>
            <person name="Malmstrom R."/>
            <person name="Woyke T."/>
            <person name="Hallam S."/>
            <person name="Tyson G.W."/>
            <person name="Wegener G."/>
            <person name="Boetius A."/>
            <person name="Orphan V.J."/>
        </authorList>
    </citation>
    <scope>NUCLEOTIDE SEQUENCE</scope>
    <source>
        <strain evidence="1">CONS3730D10UFb2</strain>
    </source>
</reference>
<evidence type="ECO:0000313" key="1">
    <source>
        <dbReference type="EMBL" id="TKY92550.1"/>
    </source>
</evidence>
<name>A0AC61SD46_9EURY</name>
<accession>A0AC61SD46</accession>
<protein>
    <submittedName>
        <fullName evidence="1">Uncharacterized protein</fullName>
    </submittedName>
</protein>
<dbReference type="Proteomes" id="UP000315423">
    <property type="component" value="Unassembled WGS sequence"/>
</dbReference>